<feature type="domain" description="DUF7852" evidence="1">
    <location>
        <begin position="30"/>
        <end position="116"/>
    </location>
</feature>
<evidence type="ECO:0000259" key="1">
    <source>
        <dbReference type="Pfam" id="PF25250"/>
    </source>
</evidence>
<reference evidence="2 3" key="1">
    <citation type="submission" date="2017-04" db="EMBL/GenBank/DDBJ databases">
        <title>The Characteristic of a Fine Plant Growth-Promoting Rhizobacteria Bacillus mycoides Gnyt1 and its Whole Genome Sequencing Analysis.</title>
        <authorList>
            <person name="Li J.H."/>
            <person name="Yao T."/>
        </authorList>
    </citation>
    <scope>NUCLEOTIDE SEQUENCE [LARGE SCALE GENOMIC DNA]</scope>
    <source>
        <strain evidence="2 3">Gnyt1</strain>
        <plasmid evidence="3">Plasmid unnamed8</plasmid>
    </source>
</reference>
<evidence type="ECO:0000313" key="3">
    <source>
        <dbReference type="Proteomes" id="UP000192932"/>
    </source>
</evidence>
<gene>
    <name evidence="2" type="ORF">B7492_34395</name>
</gene>
<geneLocation type="plasmid" evidence="2 3">
    <name>unnamed8</name>
</geneLocation>
<dbReference type="EMBL" id="CP020751">
    <property type="protein sequence ID" value="ARJ26123.1"/>
    <property type="molecule type" value="Genomic_DNA"/>
</dbReference>
<accession>A0A1W6AJU6</accession>
<name>A0A1W6AJU6_BACMY</name>
<dbReference type="AlphaFoldDB" id="A0A1W6AJU6"/>
<sequence length="232" mass="26209">MSEQRPINTSCQVVGQTQTPLNNKVKTPIITTETPLVQMPVILAERTIQIVVESNISLDPPVIEIKRILKNNVFLTQGNLVPLAFIPIPGTNYNLVTKAKLFLQGYIRKSIEYVYDEYNRIIYNSIVNVPFSGSTDLIEDDFLSLALIASSSDTTFHFINPKNGDLPHLEKCSFGDTVYYNKQPYCELVSTQLVGLDFSPCLTNLKEPFNTFREIIVLNLNLKVLQIQQVQI</sequence>
<protein>
    <recommendedName>
        <fullName evidence="1">DUF7852 domain-containing protein</fullName>
    </recommendedName>
</protein>
<proteinExistence type="predicted"/>
<feature type="domain" description="DUF7852" evidence="1">
    <location>
        <begin position="121"/>
        <end position="193"/>
    </location>
</feature>
<keyword evidence="2" id="KW-0614">Plasmid</keyword>
<dbReference type="InterPro" id="IPR054845">
    <property type="entry name" value="Exosporium_prot_C"/>
</dbReference>
<dbReference type="RefSeq" id="WP_085313788.1">
    <property type="nucleotide sequence ID" value="NZ_CP020751.1"/>
</dbReference>
<dbReference type="Proteomes" id="UP000192932">
    <property type="component" value="Plasmid unnamed8"/>
</dbReference>
<dbReference type="Pfam" id="PF25250">
    <property type="entry name" value="DUF7852"/>
    <property type="match status" value="2"/>
</dbReference>
<dbReference type="InterPro" id="IPR057174">
    <property type="entry name" value="DUF7852"/>
</dbReference>
<organism evidence="2 3">
    <name type="scientific">Bacillus mycoides</name>
    <dbReference type="NCBI Taxonomy" id="1405"/>
    <lineage>
        <taxon>Bacteria</taxon>
        <taxon>Bacillati</taxon>
        <taxon>Bacillota</taxon>
        <taxon>Bacilli</taxon>
        <taxon>Bacillales</taxon>
        <taxon>Bacillaceae</taxon>
        <taxon>Bacillus</taxon>
        <taxon>Bacillus cereus group</taxon>
    </lineage>
</organism>
<dbReference type="NCBIfam" id="NF045794">
    <property type="entry name" value="CsxC_fam"/>
    <property type="match status" value="1"/>
</dbReference>
<evidence type="ECO:0000313" key="2">
    <source>
        <dbReference type="EMBL" id="ARJ26123.1"/>
    </source>
</evidence>